<dbReference type="OrthoDB" id="9810066at2"/>
<evidence type="ECO:0000313" key="2">
    <source>
        <dbReference type="EMBL" id="KPE52052.1"/>
    </source>
</evidence>
<dbReference type="SUPFAM" id="SSF159501">
    <property type="entry name" value="EreA/ChaN-like"/>
    <property type="match status" value="1"/>
</dbReference>
<dbReference type="InterPro" id="IPR052036">
    <property type="entry name" value="Hydrolase/PRTase-associated"/>
</dbReference>
<feature type="chain" id="PRO_5005851943" description="Erythromycin esterase" evidence="1">
    <location>
        <begin position="20"/>
        <end position="420"/>
    </location>
</feature>
<comment type="caution">
    <text evidence="2">The sequence shown here is derived from an EMBL/GenBank/DDBJ whole genome shotgun (WGS) entry which is preliminary data.</text>
</comment>
<dbReference type="CDD" id="cd14728">
    <property type="entry name" value="Ere-like"/>
    <property type="match status" value="1"/>
</dbReference>
<dbReference type="Proteomes" id="UP000037953">
    <property type="component" value="Unassembled WGS sequence"/>
</dbReference>
<dbReference type="PANTHER" id="PTHR31299">
    <property type="entry name" value="ESTERASE, PUTATIVE (AFU_ORTHOLOGUE AFUA_1G05850)-RELATED"/>
    <property type="match status" value="1"/>
</dbReference>
<protein>
    <recommendedName>
        <fullName evidence="4">Erythromycin esterase</fullName>
    </recommendedName>
</protein>
<dbReference type="InterPro" id="IPR007815">
    <property type="entry name" value="Emycin_Estase"/>
</dbReference>
<dbReference type="Gene3D" id="1.20.1440.30">
    <property type="entry name" value="Biosynthetic Protein domain"/>
    <property type="match status" value="1"/>
</dbReference>
<proteinExistence type="predicted"/>
<reference evidence="2 3" key="1">
    <citation type="journal article" date="2015" name="Genom Data">
        <title>Draft genome sequence of a multidrug-resistant Chryseobacterium indologenes isolate from Malaysia.</title>
        <authorList>
            <person name="Yu C.Y."/>
            <person name="Ang G.Y."/>
            <person name="Cheng H.J."/>
            <person name="Cheong Y.M."/>
            <person name="Yin W.F."/>
            <person name="Chan K.G."/>
        </authorList>
    </citation>
    <scope>NUCLEOTIDE SEQUENCE [LARGE SCALE GENOMIC DNA]</scope>
    <source>
        <strain evidence="2 3">CI_885</strain>
    </source>
</reference>
<accession>A0A0N0IXA4</accession>
<evidence type="ECO:0000313" key="3">
    <source>
        <dbReference type="Proteomes" id="UP000037953"/>
    </source>
</evidence>
<gene>
    <name evidence="2" type="ORF">AOB46_07585</name>
</gene>
<organism evidence="2 3">
    <name type="scientific">Chryseobacterium indologenes</name>
    <name type="common">Flavobacterium indologenes</name>
    <dbReference type="NCBI Taxonomy" id="253"/>
    <lineage>
        <taxon>Bacteria</taxon>
        <taxon>Pseudomonadati</taxon>
        <taxon>Bacteroidota</taxon>
        <taxon>Flavobacteriia</taxon>
        <taxon>Flavobacteriales</taxon>
        <taxon>Weeksellaceae</taxon>
        <taxon>Chryseobacterium group</taxon>
        <taxon>Chryseobacterium</taxon>
    </lineage>
</organism>
<dbReference type="Gene3D" id="3.30.1870.10">
    <property type="entry name" value="EreA-like, domain 2"/>
    <property type="match status" value="1"/>
</dbReference>
<dbReference type="RefSeq" id="WP_062697887.1">
    <property type="nucleotide sequence ID" value="NZ_LJOD01000003.1"/>
</dbReference>
<dbReference type="EMBL" id="LJOD01000003">
    <property type="protein sequence ID" value="KPE52052.1"/>
    <property type="molecule type" value="Genomic_DNA"/>
</dbReference>
<sequence length="420" mass="47597">MLKKYLLLNLMLVSALGFSQDKKSEIQIPSQLTDSKSLSKAVKNISGSLKDYTIVGLGEGTHGTKEFNEIRSEISKNLIEKNDFKIVAFESAYGDAAFLNDALNSDTDLKEVLKNYITSIWQTKEIENLLGWIRVYNKNHKDKVIISGFDTNSLENSARMLEKSEVKEKQYSEIAEELKKKAVFQDEMWEKQNDPSFKLDMKAVIKNGTEGYMLAKKIDSIYGGKIGRDAELALYNLQLGFEIPYEAGKKNYDVSRDRIMADMIGKIQSAYNKKMILFAHNAHIALKPILVDGMGGYIQKKYGKKYYALGTFTASGTYSATTDPRAVKYNQYNSYPLPKLMENSWEEKLVQKNTGNYFADFQKDNTGFYGKSFKARFVGYGPITPETEKFTITEPLKLNECFDGLIFIKNTHASEHLTGS</sequence>
<dbReference type="AlphaFoldDB" id="A0A0N0IXA4"/>
<dbReference type="PANTHER" id="PTHR31299:SF0">
    <property type="entry name" value="ESTERASE, PUTATIVE (AFU_ORTHOLOGUE AFUA_1G05850)-RELATED"/>
    <property type="match status" value="1"/>
</dbReference>
<evidence type="ECO:0008006" key="4">
    <source>
        <dbReference type="Google" id="ProtNLM"/>
    </source>
</evidence>
<dbReference type="Gene3D" id="3.40.1660.10">
    <property type="entry name" value="EreA-like (biosynthetic domain)"/>
    <property type="match status" value="1"/>
</dbReference>
<reference evidence="3" key="2">
    <citation type="submission" date="2015-09" db="EMBL/GenBank/DDBJ databases">
        <title>Draft genome sequence of a multidrug-resistant Chryseobacterium indologenes isolate from Malaysia.</title>
        <authorList>
            <person name="Yu C.Y."/>
            <person name="Ang G.Y."/>
            <person name="Chan K.-G."/>
        </authorList>
    </citation>
    <scope>NUCLEOTIDE SEQUENCE [LARGE SCALE GENOMIC DNA]</scope>
    <source>
        <strain evidence="3">CI_885</strain>
    </source>
</reference>
<evidence type="ECO:0000256" key="1">
    <source>
        <dbReference type="SAM" id="SignalP"/>
    </source>
</evidence>
<dbReference type="GO" id="GO:0046677">
    <property type="term" value="P:response to antibiotic"/>
    <property type="evidence" value="ECO:0007669"/>
    <property type="project" value="InterPro"/>
</dbReference>
<feature type="signal peptide" evidence="1">
    <location>
        <begin position="1"/>
        <end position="19"/>
    </location>
</feature>
<dbReference type="Pfam" id="PF05139">
    <property type="entry name" value="Erythro_esteras"/>
    <property type="match status" value="1"/>
</dbReference>
<keyword evidence="1" id="KW-0732">Signal</keyword>
<name>A0A0N0IXA4_CHRID</name>
<dbReference type="PATRIC" id="fig|253.9.peg.3204"/>